<evidence type="ECO:0000259" key="2">
    <source>
        <dbReference type="Pfam" id="PF13568"/>
    </source>
</evidence>
<feature type="domain" description="Outer membrane protein beta-barrel" evidence="2">
    <location>
        <begin position="23"/>
        <end position="176"/>
    </location>
</feature>
<protein>
    <submittedName>
        <fullName evidence="3">Outer membrane protein beta-barrel domain-containing protein</fullName>
    </submittedName>
</protein>
<dbReference type="STRING" id="1484053.SAMN05444274_101373"/>
<name>A0A1M4TIX2_9BACT</name>
<accession>A0A1M4TIX2</accession>
<feature type="signal peptide" evidence="1">
    <location>
        <begin position="1"/>
        <end position="19"/>
    </location>
</feature>
<reference evidence="3 4" key="1">
    <citation type="submission" date="2016-11" db="EMBL/GenBank/DDBJ databases">
        <authorList>
            <person name="Jaros S."/>
            <person name="Januszkiewicz K."/>
            <person name="Wedrychowicz H."/>
        </authorList>
    </citation>
    <scope>NUCLEOTIDE SEQUENCE [LARGE SCALE GENOMIC DNA]</scope>
    <source>
        <strain evidence="3 4">DSM 26910</strain>
    </source>
</reference>
<proteinExistence type="predicted"/>
<dbReference type="OrthoDB" id="1001536at2"/>
<evidence type="ECO:0000313" key="3">
    <source>
        <dbReference type="EMBL" id="SHE44449.1"/>
    </source>
</evidence>
<dbReference type="EMBL" id="FQUM01000001">
    <property type="protein sequence ID" value="SHE44449.1"/>
    <property type="molecule type" value="Genomic_DNA"/>
</dbReference>
<dbReference type="RefSeq" id="WP_072998380.1">
    <property type="nucleotide sequence ID" value="NZ_FQUM01000001.1"/>
</dbReference>
<organism evidence="3 4">
    <name type="scientific">Mariniphaga anaerophila</name>
    <dbReference type="NCBI Taxonomy" id="1484053"/>
    <lineage>
        <taxon>Bacteria</taxon>
        <taxon>Pseudomonadati</taxon>
        <taxon>Bacteroidota</taxon>
        <taxon>Bacteroidia</taxon>
        <taxon>Marinilabiliales</taxon>
        <taxon>Prolixibacteraceae</taxon>
        <taxon>Mariniphaga</taxon>
    </lineage>
</organism>
<evidence type="ECO:0000313" key="4">
    <source>
        <dbReference type="Proteomes" id="UP000184164"/>
    </source>
</evidence>
<sequence>MKKLTILFLLLIPSLAIVAQPIFDLGVKAGINNSKVTFKKSEFNSESIVKTHIGAFARLGYNRIYIQPEAYFSAKGGAVLAPGSDLSERAAKFDFNNIDVPILLGVKVLKGGMANLRIMGGPVFSFVTDKGFDAPDDDFLKEYVKDHYFGYQYGVGVDVWHFSLDARMEHGANDIYSYPNGDINGKNQTFLVTLGFKIL</sequence>
<evidence type="ECO:0000256" key="1">
    <source>
        <dbReference type="SAM" id="SignalP"/>
    </source>
</evidence>
<keyword evidence="1" id="KW-0732">Signal</keyword>
<dbReference type="AlphaFoldDB" id="A0A1M4TIX2"/>
<dbReference type="Pfam" id="PF13568">
    <property type="entry name" value="OMP_b-brl_2"/>
    <property type="match status" value="1"/>
</dbReference>
<feature type="chain" id="PRO_5012431689" evidence="1">
    <location>
        <begin position="20"/>
        <end position="199"/>
    </location>
</feature>
<keyword evidence="4" id="KW-1185">Reference proteome</keyword>
<dbReference type="InterPro" id="IPR025665">
    <property type="entry name" value="Beta-barrel_OMP_2"/>
</dbReference>
<gene>
    <name evidence="3" type="ORF">SAMN05444274_101373</name>
</gene>
<dbReference type="Proteomes" id="UP000184164">
    <property type="component" value="Unassembled WGS sequence"/>
</dbReference>